<organism evidence="1 2">
    <name type="scientific">Pandoraea iniqua</name>
    <dbReference type="NCBI Taxonomy" id="2508288"/>
    <lineage>
        <taxon>Bacteria</taxon>
        <taxon>Pseudomonadati</taxon>
        <taxon>Pseudomonadota</taxon>
        <taxon>Betaproteobacteria</taxon>
        <taxon>Burkholderiales</taxon>
        <taxon>Burkholderiaceae</taxon>
        <taxon>Pandoraea</taxon>
    </lineage>
</organism>
<dbReference type="RefSeq" id="WP_150685910.1">
    <property type="nucleotide sequence ID" value="NZ_CABPSI010000005.1"/>
</dbReference>
<evidence type="ECO:0000313" key="1">
    <source>
        <dbReference type="EMBL" id="VVE46769.1"/>
    </source>
</evidence>
<evidence type="ECO:0000313" key="2">
    <source>
        <dbReference type="Proteomes" id="UP000333828"/>
    </source>
</evidence>
<protein>
    <submittedName>
        <fullName evidence="1">Uncharacterized protein</fullName>
    </submittedName>
</protein>
<name>A0A5E4YDF1_9BURK</name>
<dbReference type="Proteomes" id="UP000333828">
    <property type="component" value="Unassembled WGS sequence"/>
</dbReference>
<dbReference type="Pfam" id="PF12059">
    <property type="entry name" value="DUF3540"/>
    <property type="match status" value="1"/>
</dbReference>
<dbReference type="AlphaFoldDB" id="A0A5E4YDF1"/>
<sequence>MGEIQRVDTDGKVGTQVAGDLNGVTWWHATVRIAQGDCFGIVVAEALRLASLAPSCLLRPGLGDRVLVSACGDDIYIVAVLRQAQRDARKELDFGAGAKLVVQDGSVQWYAQRFYVEAPQWAWQGDAAEWVGEQWRAIFRTHDQYAERRYTAAVFDEQCFGDSVRSIEGHERVQVGSCSTVAEHDATMQAQDITLLGVARVKIDTDGDILLG</sequence>
<accession>A0A5E4YDF1</accession>
<dbReference type="EMBL" id="CABPSI010000005">
    <property type="protein sequence ID" value="VVE46769.1"/>
    <property type="molecule type" value="Genomic_DNA"/>
</dbReference>
<proteinExistence type="predicted"/>
<reference evidence="1 2" key="1">
    <citation type="submission" date="2019-08" db="EMBL/GenBank/DDBJ databases">
        <authorList>
            <person name="Peeters C."/>
        </authorList>
    </citation>
    <scope>NUCLEOTIDE SEQUENCE [LARGE SCALE GENOMIC DNA]</scope>
    <source>
        <strain evidence="1 2">LMG 31115</strain>
    </source>
</reference>
<dbReference type="InterPro" id="IPR021927">
    <property type="entry name" value="DUF3540"/>
</dbReference>
<gene>
    <name evidence="1" type="ORF">PIN31115_04430</name>
</gene>
<keyword evidence="2" id="KW-1185">Reference proteome</keyword>